<dbReference type="RefSeq" id="XP_033348908.1">
    <property type="nucleotide sequence ID" value="XM_033493017.1"/>
</dbReference>
<name>A0A6J3K776_9HYME</name>
<dbReference type="GO" id="GO:0045505">
    <property type="term" value="F:dynein intermediate chain binding"/>
    <property type="evidence" value="ECO:0007669"/>
    <property type="project" value="InterPro"/>
</dbReference>
<dbReference type="AlphaFoldDB" id="A0A6J3K776"/>
<protein>
    <submittedName>
        <fullName evidence="2">Dynein heavy chain 7, axonemal-like</fullName>
    </submittedName>
</protein>
<sequence length="635" mass="75847">MECDCEEMTSCEGITRPTVQKIRAKDVPKILKVVETKIEPLFSLPPELMKCIKCTRREEKRKQRKFGVTYTGKRLKVENFRRYMVSLITKPELPNVDIDLNNDEDVNRYYNYICNGVDTVHTVQIQDVVIEKILLLVPYHLRDRFAYYTESLLIEIKDTYTRNIKKAILQYALQVPVQKYLLKQKDNDKKSLYMRYIVPGSTVKIREYRDNLQNNLFLINPCMRMSLDHWVGEFRDFRLIDVKQIAQSKESWDLMRFNKMINKQMIKARNMLKNFWYDGIQNIFLENNRKSLVPSMLQRIRFKRFYECAAKIMESQLLSMCKYSLKDFMDLIIHGKPINCMFNVDIIIASKQLAFDPSFEKFKEILCSILDELCEAVRNFEKLETQLYLDWSGEQGFLKPHIEESRVQKLKQEIIDLVDREKLIPEQLLMELKIYEYLYNDDEYYKVERFTRDESKKLEDYNEPIKHYHNLMMNFPVEIERTAFTGLFKVSRKIFIETIVDNTCRIKCLLIDTLVERYQDMARNVTERYQSISERALSTPANTIELVELKNFIKVNREVTFKTLEQNLYQIIEHISLLADYRLLTDIEIITNNEVFQWYHKVPQILEENESIVAIKTLEFQHALKGANIFFKLVK</sequence>
<dbReference type="PANTHER" id="PTHR45703:SF1">
    <property type="entry name" value="DYNEINS HEAVY CHAIN"/>
    <property type="match status" value="1"/>
</dbReference>
<dbReference type="InterPro" id="IPR026983">
    <property type="entry name" value="DHC"/>
</dbReference>
<evidence type="ECO:0000313" key="1">
    <source>
        <dbReference type="Proteomes" id="UP000504631"/>
    </source>
</evidence>
<dbReference type="KEGG" id="bvk:117233080"/>
<dbReference type="PANTHER" id="PTHR45703">
    <property type="entry name" value="DYNEIN HEAVY CHAIN"/>
    <property type="match status" value="1"/>
</dbReference>
<accession>A0A6J3K776</accession>
<dbReference type="GO" id="GO:0007018">
    <property type="term" value="P:microtubule-based movement"/>
    <property type="evidence" value="ECO:0007669"/>
    <property type="project" value="InterPro"/>
</dbReference>
<evidence type="ECO:0000313" key="2">
    <source>
        <dbReference type="RefSeq" id="XP_033348908.1"/>
    </source>
</evidence>
<keyword evidence="1" id="KW-1185">Reference proteome</keyword>
<gene>
    <name evidence="2" type="primary">LOC117233080</name>
</gene>
<reference evidence="2" key="1">
    <citation type="submission" date="2025-08" db="UniProtKB">
        <authorList>
            <consortium name="RefSeq"/>
        </authorList>
    </citation>
    <scope>IDENTIFICATION</scope>
    <source>
        <tissue evidence="2">Muscle</tissue>
    </source>
</reference>
<proteinExistence type="predicted"/>
<organism evidence="1 2">
    <name type="scientific">Bombus vosnesenskii</name>
    <dbReference type="NCBI Taxonomy" id="207650"/>
    <lineage>
        <taxon>Eukaryota</taxon>
        <taxon>Metazoa</taxon>
        <taxon>Ecdysozoa</taxon>
        <taxon>Arthropoda</taxon>
        <taxon>Hexapoda</taxon>
        <taxon>Insecta</taxon>
        <taxon>Pterygota</taxon>
        <taxon>Neoptera</taxon>
        <taxon>Endopterygota</taxon>
        <taxon>Hymenoptera</taxon>
        <taxon>Apocrita</taxon>
        <taxon>Aculeata</taxon>
        <taxon>Apoidea</taxon>
        <taxon>Anthophila</taxon>
        <taxon>Apidae</taxon>
        <taxon>Bombus</taxon>
        <taxon>Pyrobombus</taxon>
    </lineage>
</organism>
<dbReference type="Proteomes" id="UP000504631">
    <property type="component" value="Unplaced"/>
</dbReference>
<dbReference type="GO" id="GO:0030286">
    <property type="term" value="C:dynein complex"/>
    <property type="evidence" value="ECO:0007669"/>
    <property type="project" value="InterPro"/>
</dbReference>
<dbReference type="GeneID" id="117233080"/>
<dbReference type="GO" id="GO:0051959">
    <property type="term" value="F:dynein light intermediate chain binding"/>
    <property type="evidence" value="ECO:0007669"/>
    <property type="project" value="InterPro"/>
</dbReference>